<gene>
    <name evidence="1" type="ORF">FHS19_001087</name>
</gene>
<comment type="caution">
    <text evidence="1">The sequence shown here is derived from an EMBL/GenBank/DDBJ whole genome shotgun (WGS) entry which is preliminary data.</text>
</comment>
<evidence type="ECO:0000313" key="1">
    <source>
        <dbReference type="EMBL" id="MBB3126433.1"/>
    </source>
</evidence>
<dbReference type="EMBL" id="JACHXJ010000001">
    <property type="protein sequence ID" value="MBB3126433.1"/>
    <property type="molecule type" value="Genomic_DNA"/>
</dbReference>
<dbReference type="Proteomes" id="UP000517523">
    <property type="component" value="Unassembled WGS sequence"/>
</dbReference>
<dbReference type="AlphaFoldDB" id="A0A839TIV8"/>
<evidence type="ECO:0000313" key="2">
    <source>
        <dbReference type="Proteomes" id="UP000517523"/>
    </source>
</evidence>
<reference evidence="1 2" key="1">
    <citation type="submission" date="2020-08" db="EMBL/GenBank/DDBJ databases">
        <title>Genomic Encyclopedia of Type Strains, Phase III (KMG-III): the genomes of soil and plant-associated and newly described type strains.</title>
        <authorList>
            <person name="Whitman W."/>
        </authorList>
    </citation>
    <scope>NUCLEOTIDE SEQUENCE [LARGE SCALE GENOMIC DNA]</scope>
    <source>
        <strain evidence="1 2">CECT 5831</strain>
    </source>
</reference>
<name>A0A839TIV8_9BACL</name>
<accession>A0A839TIV8</accession>
<proteinExistence type="predicted"/>
<organism evidence="1 2">
    <name type="scientific">Paenibacillus rhizosphaerae</name>
    <dbReference type="NCBI Taxonomy" id="297318"/>
    <lineage>
        <taxon>Bacteria</taxon>
        <taxon>Bacillati</taxon>
        <taxon>Bacillota</taxon>
        <taxon>Bacilli</taxon>
        <taxon>Bacillales</taxon>
        <taxon>Paenibacillaceae</taxon>
        <taxon>Paenibacillus</taxon>
    </lineage>
</organism>
<sequence>MRRRGAVSLGFARVCWTAFSVLMTTPNLTFGFGRLIRFDPFDLLLIDATLSFLWKATTLSFGSSKSAQVSFIEANQIHQTKQRPHA</sequence>
<protein>
    <submittedName>
        <fullName evidence="1">Uncharacterized protein</fullName>
    </submittedName>
</protein>